<protein>
    <submittedName>
        <fullName evidence="2">Uncharacterized protein</fullName>
    </submittedName>
</protein>
<name>A0A6C0JNQ9_9ZZZZ</name>
<evidence type="ECO:0000256" key="1">
    <source>
        <dbReference type="SAM" id="Phobius"/>
    </source>
</evidence>
<feature type="transmembrane region" description="Helical" evidence="1">
    <location>
        <begin position="59"/>
        <end position="80"/>
    </location>
</feature>
<feature type="transmembrane region" description="Helical" evidence="1">
    <location>
        <begin position="21"/>
        <end position="47"/>
    </location>
</feature>
<dbReference type="EMBL" id="MN740684">
    <property type="protein sequence ID" value="QHU07362.1"/>
    <property type="molecule type" value="Genomic_DNA"/>
</dbReference>
<evidence type="ECO:0000313" key="2">
    <source>
        <dbReference type="EMBL" id="QHU07362.1"/>
    </source>
</evidence>
<proteinExistence type="predicted"/>
<accession>A0A6C0JNQ9</accession>
<organism evidence="2">
    <name type="scientific">viral metagenome</name>
    <dbReference type="NCBI Taxonomy" id="1070528"/>
    <lineage>
        <taxon>unclassified sequences</taxon>
        <taxon>metagenomes</taxon>
        <taxon>organismal metagenomes</taxon>
    </lineage>
</organism>
<keyword evidence="1" id="KW-0812">Transmembrane</keyword>
<dbReference type="AlphaFoldDB" id="A0A6C0JNQ9"/>
<keyword evidence="1" id="KW-1133">Transmembrane helix</keyword>
<keyword evidence="1" id="KW-0472">Membrane</keyword>
<reference evidence="2" key="1">
    <citation type="journal article" date="2020" name="Nature">
        <title>Giant virus diversity and host interactions through global metagenomics.</title>
        <authorList>
            <person name="Schulz F."/>
            <person name="Roux S."/>
            <person name="Paez-Espino D."/>
            <person name="Jungbluth S."/>
            <person name="Walsh D.A."/>
            <person name="Denef V.J."/>
            <person name="McMahon K.D."/>
            <person name="Konstantinidis K.T."/>
            <person name="Eloe-Fadrosh E.A."/>
            <person name="Kyrpides N.C."/>
            <person name="Woyke T."/>
        </authorList>
    </citation>
    <scope>NUCLEOTIDE SEQUENCE</scope>
    <source>
        <strain evidence="2">GVMAG-S-1040241-154</strain>
    </source>
</reference>
<sequence length="94" mass="10943">MKKDNKIEKFADTDEVIGISYVFYYIISIFILIWVLLGIAAWIMSIYCFKSGVNPDSVMGAVIAFIPPFLGPLYWIYYIWNPNYCRKNITINTN</sequence>